<evidence type="ECO:0000256" key="8">
    <source>
        <dbReference type="SAM" id="MobiDB-lite"/>
    </source>
</evidence>
<dbReference type="InterPro" id="IPR003770">
    <property type="entry name" value="MLTG-like"/>
</dbReference>
<evidence type="ECO:0000256" key="6">
    <source>
        <dbReference type="ARBA" id="ARBA00023316"/>
    </source>
</evidence>
<feature type="compositionally biased region" description="Basic and acidic residues" evidence="8">
    <location>
        <begin position="328"/>
        <end position="344"/>
    </location>
</feature>
<comment type="subcellular location">
    <subcellularLocation>
        <location evidence="7">Cell membrane</location>
        <topology evidence="7">Single-pass membrane protein</topology>
    </subcellularLocation>
</comment>
<proteinExistence type="inferred from homology"/>
<feature type="site" description="Important for catalytic activity" evidence="7">
    <location>
        <position position="681"/>
    </location>
</feature>
<name>A0ABW5ICK8_9PSEU</name>
<feature type="transmembrane region" description="Helical" evidence="7">
    <location>
        <begin position="432"/>
        <end position="453"/>
    </location>
</feature>
<dbReference type="Gene3D" id="3.30.1490.480">
    <property type="entry name" value="Endolytic murein transglycosylase"/>
    <property type="match status" value="1"/>
</dbReference>
<feature type="compositionally biased region" description="Pro residues" evidence="8">
    <location>
        <begin position="254"/>
        <end position="277"/>
    </location>
</feature>
<dbReference type="NCBIfam" id="TIGR00247">
    <property type="entry name" value="endolytic transglycosylase MltG"/>
    <property type="match status" value="1"/>
</dbReference>
<evidence type="ECO:0000313" key="10">
    <source>
        <dbReference type="Proteomes" id="UP001597542"/>
    </source>
</evidence>
<keyword evidence="6 7" id="KW-0961">Cell wall biogenesis/degradation</keyword>
<dbReference type="EMBL" id="JBHUKQ010000024">
    <property type="protein sequence ID" value="MFD2486924.1"/>
    <property type="molecule type" value="Genomic_DNA"/>
</dbReference>
<feature type="compositionally biased region" description="Acidic residues" evidence="8">
    <location>
        <begin position="398"/>
        <end position="416"/>
    </location>
</feature>
<evidence type="ECO:0000313" key="9">
    <source>
        <dbReference type="EMBL" id="MFD2486924.1"/>
    </source>
</evidence>
<evidence type="ECO:0000256" key="1">
    <source>
        <dbReference type="ARBA" id="ARBA00022475"/>
    </source>
</evidence>
<evidence type="ECO:0000256" key="4">
    <source>
        <dbReference type="ARBA" id="ARBA00023136"/>
    </source>
</evidence>
<keyword evidence="5 7" id="KW-0456">Lyase</keyword>
<evidence type="ECO:0000256" key="3">
    <source>
        <dbReference type="ARBA" id="ARBA00022989"/>
    </source>
</evidence>
<feature type="region of interest" description="Disordered" evidence="8">
    <location>
        <begin position="398"/>
        <end position="427"/>
    </location>
</feature>
<dbReference type="HAMAP" id="MF_02065">
    <property type="entry name" value="MltG"/>
    <property type="match status" value="1"/>
</dbReference>
<dbReference type="Pfam" id="PF02618">
    <property type="entry name" value="YceG"/>
    <property type="match status" value="1"/>
</dbReference>
<dbReference type="PANTHER" id="PTHR30518">
    <property type="entry name" value="ENDOLYTIC MUREIN TRANSGLYCOSYLASE"/>
    <property type="match status" value="1"/>
</dbReference>
<sequence>MTDPGDPGGRRRLRNPDTPDFPDPATGSGAPGGRRRRREPEDEPPPRRARGEAPDGMPPSGERRRPRGEVPPRPPAAEGRRRAPEGAPRPAGEATRRVAPDAMPPAEPPRRPAADAPPTRRRRPAPPPAERPKRSTENWDLPPHAADDLPRARPRRIAPGDAPVTGNEVPPAEVERPAGRRRRRDDVPPVDAEPPAGRRRLEDAPPAEPPAGRRRRREDVPPPVDVEPPSGRRRRDDVDVPAEAVAPARRRAPDMPPPPPARRAPAPPPDGSMPPDPRFADASMPRDPRFADTSMPPDPRFAEASMPRDPRFADASMPPDPRFAEASMPRDPRFADASMPRDPRNQPPRRQPVEQPTEVIPTVPAAHEPEHPDEQQPIDGLFEDEYDEYGEYEDYDEEYDGYDEDGYPEDAAEPPVEEPPAKKPRKRKRKRAIGWIAAVLVLVLLSGGAYFGYQKIFGYADFDGSGEGDALVQVEQGDTTSAIGAKLTDAGVVASSRAFVKAGAENTALSKIQQGYYLLRQHMSGEEAVDLITSPAARVGRLEIRPYTQFDDITQPDGKVTPGVYSLMSKASCATLNGKSTCIPVDQLRKTVADADLKALGAPEWAVADAGKALSKDKRLEGLIAAGVYDVKPGWSATELITDLVKQSADTIQASGLTAQNTGPGKSPYETLIIASLIEREAIKPDFGKISRVIYNRLSQKIRLQLDSTVNYVLDRPTLLTKPEDRAKAGPYNTYANYGLPPTPIAVPSIDAIKAAVSPTPGDWAYFVKCEKDGHSCFAVTNDQHNANRQLAEQRGVLK</sequence>
<dbReference type="EC" id="4.2.2.29" evidence="7"/>
<evidence type="ECO:0000256" key="2">
    <source>
        <dbReference type="ARBA" id="ARBA00022692"/>
    </source>
</evidence>
<keyword evidence="4 7" id="KW-0472">Membrane</keyword>
<keyword evidence="10" id="KW-1185">Reference proteome</keyword>
<evidence type="ECO:0000256" key="7">
    <source>
        <dbReference type="HAMAP-Rule" id="MF_02065"/>
    </source>
</evidence>
<keyword evidence="1 7" id="KW-1003">Cell membrane</keyword>
<accession>A0ABW5ICK8</accession>
<protein>
    <recommendedName>
        <fullName evidence="7">Endolytic murein transglycosylase</fullName>
        <ecNumber evidence="7">4.2.2.29</ecNumber>
    </recommendedName>
    <alternativeName>
        <fullName evidence="7">Peptidoglycan lytic transglycosylase</fullName>
    </alternativeName>
    <alternativeName>
        <fullName evidence="7">Peptidoglycan polymerization terminase</fullName>
    </alternativeName>
</protein>
<comment type="similarity">
    <text evidence="7">Belongs to the transglycosylase MltG family.</text>
</comment>
<keyword evidence="2 7" id="KW-0812">Transmembrane</keyword>
<gene>
    <name evidence="7 9" type="primary">mltG</name>
    <name evidence="9" type="ORF">ACFSUT_42095</name>
</gene>
<reference evidence="10" key="1">
    <citation type="journal article" date="2019" name="Int. J. Syst. Evol. Microbiol.">
        <title>The Global Catalogue of Microorganisms (GCM) 10K type strain sequencing project: providing services to taxonomists for standard genome sequencing and annotation.</title>
        <authorList>
            <consortium name="The Broad Institute Genomics Platform"/>
            <consortium name="The Broad Institute Genome Sequencing Center for Infectious Disease"/>
            <person name="Wu L."/>
            <person name="Ma J."/>
        </authorList>
    </citation>
    <scope>NUCLEOTIDE SEQUENCE [LARGE SCALE GENOMIC DNA]</scope>
    <source>
        <strain evidence="10">CGMCC 4.7638</strain>
    </source>
</reference>
<comment type="function">
    <text evidence="7">Functions as a peptidoglycan terminase that cleaves nascent peptidoglycan strands endolytically to terminate their elongation.</text>
</comment>
<dbReference type="RefSeq" id="WP_344267379.1">
    <property type="nucleotide sequence ID" value="NZ_BAAAHV010000005.1"/>
</dbReference>
<comment type="caution">
    <text evidence="9">The sequence shown here is derived from an EMBL/GenBank/DDBJ whole genome shotgun (WGS) entry which is preliminary data.</text>
</comment>
<dbReference type="Proteomes" id="UP001597542">
    <property type="component" value="Unassembled WGS sequence"/>
</dbReference>
<feature type="compositionally biased region" description="Basic and acidic residues" evidence="8">
    <location>
        <begin position="38"/>
        <end position="53"/>
    </location>
</feature>
<feature type="region of interest" description="Disordered" evidence="8">
    <location>
        <begin position="1"/>
        <end position="379"/>
    </location>
</feature>
<keyword evidence="3 7" id="KW-1133">Transmembrane helix</keyword>
<feature type="compositionally biased region" description="Basic and acidic residues" evidence="8">
    <location>
        <begin position="61"/>
        <end position="70"/>
    </location>
</feature>
<organism evidence="9 10">
    <name type="scientific">Amycolatopsis albidoflavus</name>
    <dbReference type="NCBI Taxonomy" id="102226"/>
    <lineage>
        <taxon>Bacteria</taxon>
        <taxon>Bacillati</taxon>
        <taxon>Actinomycetota</taxon>
        <taxon>Actinomycetes</taxon>
        <taxon>Pseudonocardiales</taxon>
        <taxon>Pseudonocardiaceae</taxon>
        <taxon>Amycolatopsis</taxon>
    </lineage>
</organism>
<evidence type="ECO:0000256" key="5">
    <source>
        <dbReference type="ARBA" id="ARBA00023239"/>
    </source>
</evidence>
<dbReference type="PANTHER" id="PTHR30518:SF2">
    <property type="entry name" value="ENDOLYTIC MUREIN TRANSGLYCOSYLASE"/>
    <property type="match status" value="1"/>
</dbReference>
<comment type="catalytic activity">
    <reaction evidence="7">
        <text>a peptidoglycan chain = a peptidoglycan chain with N-acetyl-1,6-anhydromuramyl-[peptide] at the reducing end + a peptidoglycan chain with N-acetylglucosamine at the non-reducing end.</text>
        <dbReference type="EC" id="4.2.2.29"/>
    </reaction>
</comment>